<dbReference type="PANTHER" id="PTHR42798">
    <property type="entry name" value="LIPOPROTEIN-RELEASING SYSTEM ATP-BINDING PROTEIN LOLD"/>
    <property type="match status" value="1"/>
</dbReference>
<dbReference type="GO" id="GO:0098796">
    <property type="term" value="C:membrane protein complex"/>
    <property type="evidence" value="ECO:0007669"/>
    <property type="project" value="UniProtKB-ARBA"/>
</dbReference>
<dbReference type="Pfam" id="PF00005">
    <property type="entry name" value="ABC_tran"/>
    <property type="match status" value="1"/>
</dbReference>
<gene>
    <name evidence="6" type="ORF">F1737_05635</name>
</gene>
<dbReference type="Proteomes" id="UP001301797">
    <property type="component" value="Chromosome"/>
</dbReference>
<dbReference type="GO" id="GO:0005524">
    <property type="term" value="F:ATP binding"/>
    <property type="evidence" value="ECO:0007669"/>
    <property type="project" value="UniProtKB-KW"/>
</dbReference>
<dbReference type="InterPro" id="IPR003593">
    <property type="entry name" value="AAA+_ATPase"/>
</dbReference>
<keyword evidence="7" id="KW-1185">Reference proteome</keyword>
<sequence>MTNNSEPAIRLENVIKVYPLPSGDVTALKGINISIKKGEFVAIMGPSGSGKSTLLNQIGSLDVPTSGDLYIGGINIREMSDDELTEMRRDNIGFIFQKFNLIPLLSIYENVEYPLILQKRKRDSERKAEKLLEMVGLAGSIINHKPTEISGGQQQRVAIARALINDPKIILCDEPTGNLDSATSEQIMEILTRLNRQGKTVIMVTHDPETAGYATRTIVIRDGLVA</sequence>
<dbReference type="InterPro" id="IPR003439">
    <property type="entry name" value="ABC_transporter-like_ATP-bd"/>
</dbReference>
<dbReference type="GO" id="GO:0016887">
    <property type="term" value="F:ATP hydrolysis activity"/>
    <property type="evidence" value="ECO:0007669"/>
    <property type="project" value="InterPro"/>
</dbReference>
<dbReference type="RefSeq" id="WP_317137811.1">
    <property type="nucleotide sequence ID" value="NZ_CP043875.1"/>
</dbReference>
<dbReference type="InterPro" id="IPR017871">
    <property type="entry name" value="ABC_transporter-like_CS"/>
</dbReference>
<evidence type="ECO:0000313" key="6">
    <source>
        <dbReference type="EMBL" id="WOF16225.1"/>
    </source>
</evidence>
<dbReference type="GeneID" id="85229641"/>
<reference evidence="6 7" key="1">
    <citation type="submission" date="2019-09" db="EMBL/GenBank/DDBJ databases">
        <title>The complete genome of Methanoplanus sp. FWC-SCC4.</title>
        <authorList>
            <person name="Chen S.-C."/>
            <person name="Zhou Y.-Z."/>
            <person name="Lai M.-C."/>
        </authorList>
    </citation>
    <scope>NUCLEOTIDE SEQUENCE [LARGE SCALE GENOMIC DNA]</scope>
    <source>
        <strain evidence="6 7">FWC-SCC4</strain>
    </source>
</reference>
<evidence type="ECO:0000259" key="5">
    <source>
        <dbReference type="PROSITE" id="PS50893"/>
    </source>
</evidence>
<evidence type="ECO:0000256" key="3">
    <source>
        <dbReference type="ARBA" id="ARBA00022741"/>
    </source>
</evidence>
<dbReference type="SMART" id="SM00382">
    <property type="entry name" value="AAA"/>
    <property type="match status" value="1"/>
</dbReference>
<dbReference type="GO" id="GO:0022857">
    <property type="term" value="F:transmembrane transporter activity"/>
    <property type="evidence" value="ECO:0007669"/>
    <property type="project" value="UniProtKB-ARBA"/>
</dbReference>
<keyword evidence="3" id="KW-0547">Nucleotide-binding</keyword>
<accession>A0AA97FB84</accession>
<dbReference type="AlphaFoldDB" id="A0AA97FB84"/>
<dbReference type="CDD" id="cd03255">
    <property type="entry name" value="ABC_MJ0796_LolCDE_FtsE"/>
    <property type="match status" value="1"/>
</dbReference>
<dbReference type="InterPro" id="IPR017911">
    <property type="entry name" value="MacB-like_ATP-bd"/>
</dbReference>
<feature type="domain" description="ABC transporter" evidence="5">
    <location>
        <begin position="9"/>
        <end position="226"/>
    </location>
</feature>
<evidence type="ECO:0000256" key="2">
    <source>
        <dbReference type="ARBA" id="ARBA00022448"/>
    </source>
</evidence>
<evidence type="ECO:0000256" key="1">
    <source>
        <dbReference type="ARBA" id="ARBA00005417"/>
    </source>
</evidence>
<dbReference type="PROSITE" id="PS50893">
    <property type="entry name" value="ABC_TRANSPORTER_2"/>
    <property type="match status" value="1"/>
</dbReference>
<name>A0AA97FB84_9EURY</name>
<keyword evidence="2" id="KW-0813">Transport</keyword>
<proteinExistence type="inferred from homology"/>
<protein>
    <submittedName>
        <fullName evidence="6">ABC transporter ATP-binding protein</fullName>
    </submittedName>
</protein>
<comment type="similarity">
    <text evidence="1">Belongs to the ABC transporter superfamily.</text>
</comment>
<evidence type="ECO:0000256" key="4">
    <source>
        <dbReference type="ARBA" id="ARBA00022840"/>
    </source>
</evidence>
<dbReference type="PANTHER" id="PTHR42798:SF6">
    <property type="entry name" value="CELL DIVISION ATP-BINDING PROTEIN FTSE"/>
    <property type="match status" value="1"/>
</dbReference>
<dbReference type="FunFam" id="3.40.50.300:FF:000032">
    <property type="entry name" value="Export ABC transporter ATP-binding protein"/>
    <property type="match status" value="1"/>
</dbReference>
<organism evidence="6 7">
    <name type="scientific">Methanochimaera problematica</name>
    <dbReference type="NCBI Taxonomy" id="2609417"/>
    <lineage>
        <taxon>Archaea</taxon>
        <taxon>Methanobacteriati</taxon>
        <taxon>Methanobacteriota</taxon>
        <taxon>Stenosarchaea group</taxon>
        <taxon>Methanomicrobia</taxon>
        <taxon>Methanomicrobiales</taxon>
        <taxon>Methanomicrobiaceae</taxon>
        <taxon>Methanochimaera</taxon>
    </lineage>
</organism>
<dbReference type="Gene3D" id="3.40.50.300">
    <property type="entry name" value="P-loop containing nucleotide triphosphate hydrolases"/>
    <property type="match status" value="1"/>
</dbReference>
<dbReference type="SUPFAM" id="SSF52540">
    <property type="entry name" value="P-loop containing nucleoside triphosphate hydrolases"/>
    <property type="match status" value="1"/>
</dbReference>
<dbReference type="InterPro" id="IPR027417">
    <property type="entry name" value="P-loop_NTPase"/>
</dbReference>
<dbReference type="EMBL" id="CP043875">
    <property type="protein sequence ID" value="WOF16225.1"/>
    <property type="molecule type" value="Genomic_DNA"/>
</dbReference>
<dbReference type="PROSITE" id="PS00211">
    <property type="entry name" value="ABC_TRANSPORTER_1"/>
    <property type="match status" value="1"/>
</dbReference>
<dbReference type="KEGG" id="mefw:F1737_05635"/>
<evidence type="ECO:0000313" key="7">
    <source>
        <dbReference type="Proteomes" id="UP001301797"/>
    </source>
</evidence>
<keyword evidence="4 6" id="KW-0067">ATP-binding</keyword>